<accession>E3LV72</accession>
<dbReference type="EMBL" id="DS268416">
    <property type="protein sequence ID" value="EFP12564.1"/>
    <property type="molecule type" value="Genomic_DNA"/>
</dbReference>
<feature type="region of interest" description="Disordered" evidence="1">
    <location>
        <begin position="372"/>
        <end position="464"/>
    </location>
</feature>
<dbReference type="Proteomes" id="UP000008281">
    <property type="component" value="Unassembled WGS sequence"/>
</dbReference>
<evidence type="ECO:0000313" key="4">
    <source>
        <dbReference type="Proteomes" id="UP000008281"/>
    </source>
</evidence>
<sequence length="906" mass="101842">MAGEQLFPDYDADEEDVFGSQSVMTAKRVVVTEQQKADPLRKPKVELQGILVAEKQPISAKEIERRMLDEYGQTIDPKKYGCKTLDELLQVCSDTVVHKRRQDGVHIYWAKVSEANQDIVEMVQQQHTGHEPKRGARSFLTHGATRGGRGNYGASFRTYRGQSRVPEEDIKTKGNPDQVNARSKLAPAKTIERVHNLAELLRECRAEIGTPHPDQPGRMIVSLGTLMNKFKEVYGLPAWGKNMSESELYKQISVEKYSGVLKFWSLRDGGDYYVEDWNSKHLSVSEDQKAPEEPIENEKVISESPSATLQKNINETTIAATSTHDETAADRSIALGLALDSSFEDFSTISEGSPAAMLISKAADDGFFESGPGFGGNLSTPQTQPNLNVTSSMSDLGQRFGNVSLGRTQPLNENSASSTSASRSGSRLGGAALTGNRQNSGHEVRHRQSSSVQPMRPVSSSFGPRAIIPQNGLQLLVKYVKSRGSTKYESLPEDDQTFVNFNSQLFKVYANQPGEMLVRLVNPSIDPETVKISETNFREPVEADLRWMSEVNMHVKRGLLVVRPVMFVAPRGFLMVACNTSEADLEGEKLGKMEDLLRGVMTAPLQELSRRNARPGMAAVYIYRQGEEVRYYRVLLVGRAQQGDDVLALLADHNDQHMMDVKLSMLYVLPEKASFRRYAPNVYFGTLYGVMALSPVEQENMWKNLDDEDRKNFVAAYIPQDETKILNIDMVWTNENRQYEWLSQLAKRRGAIPSPDSNSNHVTKQPEGAVKRMGEDCFMEFFDFTQQPPEEPNPPAPVIQRDFSQNQNILLLKYNFLETRQLVPEATRTVQPAAIVQPTFFNPRLLNMYAVFDELVETNNVVGMVKMLETVKIIRNMKQSKSNDDWKELINYMIDAGRRKGIQLEL</sequence>
<feature type="compositionally biased region" description="Low complexity" evidence="1">
    <location>
        <begin position="415"/>
        <end position="433"/>
    </location>
</feature>
<feature type="compositionally biased region" description="Polar residues" evidence="1">
    <location>
        <begin position="377"/>
        <end position="395"/>
    </location>
</feature>
<keyword evidence="4" id="KW-1185">Reference proteome</keyword>
<protein>
    <recommendedName>
        <fullName evidence="2">HTH OST-type domain-containing protein</fullName>
    </recommendedName>
</protein>
<dbReference type="Pfam" id="PF12872">
    <property type="entry name" value="OST-HTH"/>
    <property type="match status" value="1"/>
</dbReference>
<dbReference type="OMA" id="MFIAPRG"/>
<feature type="compositionally biased region" description="Polar residues" evidence="1">
    <location>
        <begin position="405"/>
        <end position="414"/>
    </location>
</feature>
<dbReference type="PROSITE" id="PS51644">
    <property type="entry name" value="HTH_OST"/>
    <property type="match status" value="1"/>
</dbReference>
<name>E3LV72_CAERE</name>
<dbReference type="InParanoid" id="E3LV72"/>
<dbReference type="InterPro" id="IPR041966">
    <property type="entry name" value="LOTUS-like"/>
</dbReference>
<evidence type="ECO:0000259" key="2">
    <source>
        <dbReference type="PROSITE" id="PS51644"/>
    </source>
</evidence>
<proteinExistence type="predicted"/>
<dbReference type="Gene3D" id="3.30.420.610">
    <property type="entry name" value="LOTUS domain-like"/>
    <property type="match status" value="1"/>
</dbReference>
<reference evidence="3" key="1">
    <citation type="submission" date="2007-07" db="EMBL/GenBank/DDBJ databases">
        <title>PCAP assembly of the Caenorhabditis remanei genome.</title>
        <authorList>
            <consortium name="The Caenorhabditis remanei Sequencing Consortium"/>
            <person name="Wilson R.K."/>
        </authorList>
    </citation>
    <scope>NUCLEOTIDE SEQUENCE [LARGE SCALE GENOMIC DNA]</scope>
    <source>
        <strain evidence="3">PB4641</strain>
    </source>
</reference>
<dbReference type="InterPro" id="IPR025605">
    <property type="entry name" value="OST-HTH/LOTUS_dom"/>
</dbReference>
<gene>
    <name evidence="3" type="ORF">CRE_29472</name>
</gene>
<dbReference type="OrthoDB" id="5865022at2759"/>
<feature type="compositionally biased region" description="Polar residues" evidence="1">
    <location>
        <begin position="449"/>
        <end position="462"/>
    </location>
</feature>
<organism evidence="4">
    <name type="scientific">Caenorhabditis remanei</name>
    <name type="common">Caenorhabditis vulgaris</name>
    <dbReference type="NCBI Taxonomy" id="31234"/>
    <lineage>
        <taxon>Eukaryota</taxon>
        <taxon>Metazoa</taxon>
        <taxon>Ecdysozoa</taxon>
        <taxon>Nematoda</taxon>
        <taxon>Chromadorea</taxon>
        <taxon>Rhabditida</taxon>
        <taxon>Rhabditina</taxon>
        <taxon>Rhabditomorpha</taxon>
        <taxon>Rhabditoidea</taxon>
        <taxon>Rhabditidae</taxon>
        <taxon>Peloderinae</taxon>
        <taxon>Caenorhabditis</taxon>
    </lineage>
</organism>
<evidence type="ECO:0000313" key="3">
    <source>
        <dbReference type="EMBL" id="EFP12564.1"/>
    </source>
</evidence>
<dbReference type="HOGENOM" id="CLU_316239_0_0_1"/>
<dbReference type="FunCoup" id="E3LV72">
    <property type="interactions" value="1557"/>
</dbReference>
<evidence type="ECO:0000256" key="1">
    <source>
        <dbReference type="SAM" id="MobiDB-lite"/>
    </source>
</evidence>
<dbReference type="AlphaFoldDB" id="E3LV72"/>
<dbReference type="eggNOG" id="ENOG502R3EX">
    <property type="taxonomic scope" value="Eukaryota"/>
</dbReference>
<feature type="domain" description="HTH OST-type" evidence="2">
    <location>
        <begin position="39"/>
        <end position="112"/>
    </location>
</feature>
<dbReference type="STRING" id="31234.E3LV72"/>